<gene>
    <name evidence="1" type="ORF">RGQ30_29440</name>
</gene>
<evidence type="ECO:0000313" key="2">
    <source>
        <dbReference type="Proteomes" id="UP001329151"/>
    </source>
</evidence>
<name>A0AA86J2S2_9BURK</name>
<dbReference type="Proteomes" id="UP001329151">
    <property type="component" value="Chromosome"/>
</dbReference>
<dbReference type="EMBL" id="AP028947">
    <property type="protein sequence ID" value="BET27443.1"/>
    <property type="molecule type" value="Genomic_DNA"/>
</dbReference>
<organism evidence="1 2">
    <name type="scientific">Limnobacter thiooxidans</name>
    <dbReference type="NCBI Taxonomy" id="131080"/>
    <lineage>
        <taxon>Bacteria</taxon>
        <taxon>Pseudomonadati</taxon>
        <taxon>Pseudomonadota</taxon>
        <taxon>Betaproteobacteria</taxon>
        <taxon>Burkholderiales</taxon>
        <taxon>Burkholderiaceae</taxon>
        <taxon>Limnobacter</taxon>
    </lineage>
</organism>
<proteinExistence type="predicted"/>
<reference evidence="1 2" key="1">
    <citation type="submission" date="2023-10" db="EMBL/GenBank/DDBJ databases">
        <title>Complete Genome Sequence of Limnobacter thiooxidans CS-K2T, Isolated from freshwater lake sediments in Bavaria, Germany.</title>
        <authorList>
            <person name="Naruki M."/>
            <person name="Watanabe A."/>
            <person name="Warashina T."/>
            <person name="Morita T."/>
            <person name="Arakawa K."/>
        </authorList>
    </citation>
    <scope>NUCLEOTIDE SEQUENCE [LARGE SCALE GENOMIC DNA]</scope>
    <source>
        <strain evidence="1 2">CS-K2</strain>
    </source>
</reference>
<accession>A0AA86J2S2</accession>
<dbReference type="AlphaFoldDB" id="A0AA86J2S2"/>
<protein>
    <submittedName>
        <fullName evidence="1">Uncharacterized protein</fullName>
    </submittedName>
</protein>
<evidence type="ECO:0000313" key="1">
    <source>
        <dbReference type="EMBL" id="BET27443.1"/>
    </source>
</evidence>
<keyword evidence="2" id="KW-1185">Reference proteome</keyword>
<sequence length="75" mass="8451">MNVLKGTAGDTRQQGTRHTMRNLYLCILTEWYGLELKIAGHQTEEDTGLMIGAANTTQIQLFNPRGNHFREVCVS</sequence>
<dbReference type="KEGG" id="lto:RGQ30_29440"/>